<dbReference type="AlphaFoldDB" id="A0A7G5EM48"/>
<sequence>MKVRFFGFTFEAVSKNLTLDQWASHLHNNPPNIGAVIQGQRLLLINDAINANYRIGLVVTVKDQRRFCQLINDGAGVVVRVNDLGQDSGLMDFNFFVINKKTGAGLYQHYHQSCSVPSFCELARKSFSLFKDQKIDDAFAALPKAEQIAANRAKIERKNSGRFKWTQLVRQEALEALIAEFEKVKAFEYLLSTPYVTENEFRPLENYIRARSTRIGFLAGTPTQLAAGAIANFVRTGEAKRGKVEGVDADGNPQYLSILDNPDNFGEYEFDEVAAQLNDLNLSSFHDSWVAQELLKACDTNKHIIEVPIRP</sequence>
<organism evidence="1 2">
    <name type="scientific">Comamonas piscis</name>
    <dbReference type="NCBI Taxonomy" id="1562974"/>
    <lineage>
        <taxon>Bacteria</taxon>
        <taxon>Pseudomonadati</taxon>
        <taxon>Pseudomonadota</taxon>
        <taxon>Betaproteobacteria</taxon>
        <taxon>Burkholderiales</taxon>
        <taxon>Comamonadaceae</taxon>
        <taxon>Comamonas</taxon>
    </lineage>
</organism>
<dbReference type="EMBL" id="CP058554">
    <property type="protein sequence ID" value="QMV75073.1"/>
    <property type="molecule type" value="Genomic_DNA"/>
</dbReference>
<gene>
    <name evidence="1" type="ORF">HS961_20735</name>
</gene>
<name>A0A7G5EM48_9BURK</name>
<evidence type="ECO:0000313" key="1">
    <source>
        <dbReference type="EMBL" id="QMV75073.1"/>
    </source>
</evidence>
<keyword evidence="2" id="KW-1185">Reference proteome</keyword>
<accession>A0A7G5EM48</accession>
<dbReference type="KEGG" id="cpis:HS961_20735"/>
<evidence type="ECO:0000313" key="2">
    <source>
        <dbReference type="Proteomes" id="UP000515240"/>
    </source>
</evidence>
<reference evidence="1 2" key="1">
    <citation type="journal article" date="2020" name="G3 (Bethesda)">
        <title>CeMbio - The Caenorhabditis elegans Microbiome Resource.</title>
        <authorList>
            <person name="Dirksen P."/>
            <person name="Assie A."/>
            <person name="Zimmermann J."/>
            <person name="Zhang F."/>
            <person name="Tietje A.M."/>
            <person name="Marsh S.A."/>
            <person name="Felix M.A."/>
            <person name="Shapira M."/>
            <person name="Kaleta C."/>
            <person name="Schulenburg H."/>
            <person name="Samuel B."/>
        </authorList>
    </citation>
    <scope>NUCLEOTIDE SEQUENCE [LARGE SCALE GENOMIC DNA]</scope>
    <source>
        <strain evidence="1 2">BIGb0172</strain>
    </source>
</reference>
<dbReference type="RefSeq" id="WP_182325271.1">
    <property type="nucleotide sequence ID" value="NZ_CP058554.1"/>
</dbReference>
<protein>
    <submittedName>
        <fullName evidence="1">Uncharacterized protein</fullName>
    </submittedName>
</protein>
<proteinExistence type="predicted"/>
<dbReference type="Proteomes" id="UP000515240">
    <property type="component" value="Chromosome"/>
</dbReference>